<reference evidence="1" key="1">
    <citation type="submission" date="2018-05" db="EMBL/GenBank/DDBJ databases">
        <authorList>
            <person name="Lanie J.A."/>
            <person name="Ng W.-L."/>
            <person name="Kazmierczak K.M."/>
            <person name="Andrzejewski T.M."/>
            <person name="Davidsen T.M."/>
            <person name="Wayne K.J."/>
            <person name="Tettelin H."/>
            <person name="Glass J.I."/>
            <person name="Rusch D."/>
            <person name="Podicherti R."/>
            <person name="Tsui H.-C.T."/>
            <person name="Winkler M.E."/>
        </authorList>
    </citation>
    <scope>NUCLEOTIDE SEQUENCE</scope>
</reference>
<name>A0A382IBJ2_9ZZZZ</name>
<accession>A0A382IBJ2</accession>
<sequence length="69" mass="7532">MVSNKARKMLPNEVPSAVLRYPLIADAVGHLYNTVTLAIKVIKGVDGRQGLMRRACHKNTASGQLPSHH</sequence>
<gene>
    <name evidence="1" type="ORF">METZ01_LOCUS249473</name>
</gene>
<protein>
    <submittedName>
        <fullName evidence="1">Uncharacterized protein</fullName>
    </submittedName>
</protein>
<organism evidence="1">
    <name type="scientific">marine metagenome</name>
    <dbReference type="NCBI Taxonomy" id="408172"/>
    <lineage>
        <taxon>unclassified sequences</taxon>
        <taxon>metagenomes</taxon>
        <taxon>ecological metagenomes</taxon>
    </lineage>
</organism>
<dbReference type="EMBL" id="UINC01066184">
    <property type="protein sequence ID" value="SVB96619.1"/>
    <property type="molecule type" value="Genomic_DNA"/>
</dbReference>
<proteinExistence type="predicted"/>
<evidence type="ECO:0000313" key="1">
    <source>
        <dbReference type="EMBL" id="SVB96619.1"/>
    </source>
</evidence>
<dbReference type="AlphaFoldDB" id="A0A382IBJ2"/>